<keyword evidence="4" id="KW-0808">Transferase</keyword>
<dbReference type="Gene3D" id="2.70.70.10">
    <property type="entry name" value="Glucose Permease (Domain IIA)"/>
    <property type="match status" value="1"/>
</dbReference>
<accession>A0A249SP49</accession>
<gene>
    <name evidence="8" type="ORF">CK556_03505</name>
</gene>
<evidence type="ECO:0000256" key="6">
    <source>
        <dbReference type="ARBA" id="ARBA00022777"/>
    </source>
</evidence>
<evidence type="ECO:0000256" key="5">
    <source>
        <dbReference type="ARBA" id="ARBA00022683"/>
    </source>
</evidence>
<name>A0A249SP49_9MOLU</name>
<dbReference type="InterPro" id="IPR011055">
    <property type="entry name" value="Dup_hybrid_motif"/>
</dbReference>
<comment type="subcellular location">
    <subcellularLocation>
        <location evidence="1">Cytoplasm</location>
    </subcellularLocation>
</comment>
<dbReference type="Proteomes" id="UP000232229">
    <property type="component" value="Chromosome"/>
</dbReference>
<dbReference type="RefSeq" id="WP_027875537.1">
    <property type="nucleotide sequence ID" value="NZ_CP023173.1"/>
</dbReference>
<dbReference type="SUPFAM" id="SSF51261">
    <property type="entry name" value="Duplicated hybrid motif"/>
    <property type="match status" value="1"/>
</dbReference>
<dbReference type="PANTHER" id="PTHR45008">
    <property type="entry name" value="PTS SYSTEM GLUCOSE-SPECIFIC EIIA COMPONENT"/>
    <property type="match status" value="1"/>
</dbReference>
<evidence type="ECO:0000313" key="9">
    <source>
        <dbReference type="Proteomes" id="UP000232229"/>
    </source>
</evidence>
<keyword evidence="9" id="KW-1185">Reference proteome</keyword>
<keyword evidence="2" id="KW-0813">Transport</keyword>
<dbReference type="KEGG" id="mchc:CK556_03505"/>
<dbReference type="PANTHER" id="PTHR45008:SF1">
    <property type="entry name" value="PTS SYSTEM GLUCOSE-SPECIFIC EIIA COMPONENT"/>
    <property type="match status" value="1"/>
</dbReference>
<dbReference type="GO" id="GO:0016301">
    <property type="term" value="F:kinase activity"/>
    <property type="evidence" value="ECO:0007669"/>
    <property type="project" value="UniProtKB-KW"/>
</dbReference>
<dbReference type="EMBL" id="CP023173">
    <property type="protein sequence ID" value="ASZ09392.1"/>
    <property type="molecule type" value="Genomic_DNA"/>
</dbReference>
<reference evidence="8 9" key="1">
    <citation type="submission" date="2017-08" db="EMBL/GenBank/DDBJ databases">
        <title>Complete Genome Sequence of Mesoplasma chauliocola.</title>
        <authorList>
            <person name="Knight T.F.Jr."/>
            <person name="Citino T."/>
        </authorList>
    </citation>
    <scope>NUCLEOTIDE SEQUENCE [LARGE SCALE GENOMIC DNA]</scope>
    <source>
        <strain evidence="8 9">CHPA-2</strain>
    </source>
</reference>
<keyword evidence="3" id="KW-0762">Sugar transport</keyword>
<keyword evidence="5" id="KW-0598">Phosphotransferase system</keyword>
<organism evidence="8 9">
    <name type="scientific">Mesoplasma chauliocola</name>
    <dbReference type="NCBI Taxonomy" id="216427"/>
    <lineage>
        <taxon>Bacteria</taxon>
        <taxon>Bacillati</taxon>
        <taxon>Mycoplasmatota</taxon>
        <taxon>Mollicutes</taxon>
        <taxon>Entomoplasmatales</taxon>
        <taxon>Entomoplasmataceae</taxon>
        <taxon>Mesoplasma</taxon>
    </lineage>
</organism>
<dbReference type="InterPro" id="IPR050890">
    <property type="entry name" value="PTS_EIIA_component"/>
</dbReference>
<dbReference type="AlphaFoldDB" id="A0A249SP49"/>
<protein>
    <recommendedName>
        <fullName evidence="7">PTS EIIA type-1 domain-containing protein</fullName>
    </recommendedName>
</protein>
<sequence length="210" mass="24442">MQLLIVKLLILINFQIEHSHKNVGWRFTYFTEKNKFISPFIEAKTIMIFETKHSYGFHIEGINVLIHCGLENVRLGGRTFKTKLELDKKLRLCDELFDVNLKYLKEKNISAETPITFDKQIQIKSFKEGNYKQGELICTIKFIEEIIEKDNANLINLIHITIGSALERRLIINKNLYKGSKLEACPCQASGMFRIKITTLHMPLILGWEL</sequence>
<evidence type="ECO:0000259" key="7">
    <source>
        <dbReference type="PROSITE" id="PS51093"/>
    </source>
</evidence>
<dbReference type="InterPro" id="IPR001127">
    <property type="entry name" value="PTS_EIIA_1_perm"/>
</dbReference>
<evidence type="ECO:0000256" key="1">
    <source>
        <dbReference type="ARBA" id="ARBA00004496"/>
    </source>
</evidence>
<evidence type="ECO:0000256" key="3">
    <source>
        <dbReference type="ARBA" id="ARBA00022597"/>
    </source>
</evidence>
<dbReference type="GO" id="GO:0009401">
    <property type="term" value="P:phosphoenolpyruvate-dependent sugar phosphotransferase system"/>
    <property type="evidence" value="ECO:0007669"/>
    <property type="project" value="UniProtKB-KW"/>
</dbReference>
<evidence type="ECO:0000313" key="8">
    <source>
        <dbReference type="EMBL" id="ASZ09392.1"/>
    </source>
</evidence>
<dbReference type="GO" id="GO:0005737">
    <property type="term" value="C:cytoplasm"/>
    <property type="evidence" value="ECO:0007669"/>
    <property type="project" value="UniProtKB-SubCell"/>
</dbReference>
<dbReference type="PROSITE" id="PS51093">
    <property type="entry name" value="PTS_EIIA_TYPE_1"/>
    <property type="match status" value="1"/>
</dbReference>
<feature type="domain" description="PTS EIIA type-1" evidence="7">
    <location>
        <begin position="15"/>
        <end position="119"/>
    </location>
</feature>
<evidence type="ECO:0000256" key="4">
    <source>
        <dbReference type="ARBA" id="ARBA00022679"/>
    </source>
</evidence>
<dbReference type="Pfam" id="PF00358">
    <property type="entry name" value="PTS_EIIA_1"/>
    <property type="match status" value="1"/>
</dbReference>
<keyword evidence="6" id="KW-0418">Kinase</keyword>
<dbReference type="STRING" id="1336232.GCA_000518825_01148"/>
<proteinExistence type="predicted"/>
<evidence type="ECO:0000256" key="2">
    <source>
        <dbReference type="ARBA" id="ARBA00022448"/>
    </source>
</evidence>